<proteinExistence type="predicted"/>
<reference evidence="1 2" key="2">
    <citation type="submission" date="2018-11" db="EMBL/GenBank/DDBJ databases">
        <authorList>
            <consortium name="Pathogen Informatics"/>
        </authorList>
    </citation>
    <scope>NUCLEOTIDE SEQUENCE [LARGE SCALE GENOMIC DNA]</scope>
</reference>
<dbReference type="Proteomes" id="UP000276776">
    <property type="component" value="Unassembled WGS sequence"/>
</dbReference>
<dbReference type="EMBL" id="UYYF01004393">
    <property type="protein sequence ID" value="VDN03463.1"/>
    <property type="molecule type" value="Genomic_DNA"/>
</dbReference>
<evidence type="ECO:0000313" key="2">
    <source>
        <dbReference type="Proteomes" id="UP000276776"/>
    </source>
</evidence>
<dbReference type="AlphaFoldDB" id="A0A0N5D041"/>
<evidence type="ECO:0000313" key="3">
    <source>
        <dbReference type="WBParaSite" id="TCLT_0000614901-mRNA-1"/>
    </source>
</evidence>
<evidence type="ECO:0000313" key="1">
    <source>
        <dbReference type="EMBL" id="VDN03463.1"/>
    </source>
</evidence>
<protein>
    <submittedName>
        <fullName evidence="3">SWIB domain-containing protein</fullName>
    </submittedName>
</protein>
<gene>
    <name evidence="1" type="ORF">TCLT_LOCUS6138</name>
</gene>
<name>A0A0N5D041_THECL</name>
<reference evidence="3" key="1">
    <citation type="submission" date="2017-02" db="UniProtKB">
        <authorList>
            <consortium name="WormBaseParasite"/>
        </authorList>
    </citation>
    <scope>IDENTIFICATION</scope>
</reference>
<accession>A0A0N5D041</accession>
<organism evidence="3">
    <name type="scientific">Thelazia callipaeda</name>
    <name type="common">Oriental eyeworm</name>
    <name type="synonym">Parasitic nematode</name>
    <dbReference type="NCBI Taxonomy" id="103827"/>
    <lineage>
        <taxon>Eukaryota</taxon>
        <taxon>Metazoa</taxon>
        <taxon>Ecdysozoa</taxon>
        <taxon>Nematoda</taxon>
        <taxon>Chromadorea</taxon>
        <taxon>Rhabditida</taxon>
        <taxon>Spirurina</taxon>
        <taxon>Spiruromorpha</taxon>
        <taxon>Thelazioidea</taxon>
        <taxon>Thelaziidae</taxon>
        <taxon>Thelazia</taxon>
    </lineage>
</organism>
<dbReference type="WBParaSite" id="TCLT_0000614901-mRNA-1">
    <property type="protein sequence ID" value="TCLT_0000614901-mRNA-1"/>
    <property type="gene ID" value="TCLT_0000614901"/>
</dbReference>
<dbReference type="STRING" id="103827.A0A0N5D041"/>
<dbReference type="OrthoDB" id="5810590at2759"/>
<sequence>MYCIDVGEVHDVDANDVWELLPSLYNIPPLCFRLVLKSCMNTTKCNEFATFEKGMICICKICMSFQILKLPFILGNVFPSNYPQRARVLYPPAIISLIYNKNRDGNFVEISCTSKVRQFFLKIIGRSISETNDLGFLFNNASSTTCTSVVNKSVSRTKSTHTLNKLSRHRCRTLVVKSASVPAISRDPALTFMFKKFNVSLPSHLIARVTERIDIDNYIMRDPAVLSDLEKVYFFNFSFMLAFICSKYILS</sequence>
<keyword evidence="2" id="KW-1185">Reference proteome</keyword>